<dbReference type="AlphaFoldDB" id="A0A7Y2EBQ0"/>
<accession>A0A7Y2EBQ0</accession>
<dbReference type="Gene3D" id="3.30.470.20">
    <property type="entry name" value="ATP-grasp fold, B domain"/>
    <property type="match status" value="1"/>
</dbReference>
<dbReference type="InterPro" id="IPR013815">
    <property type="entry name" value="ATP_grasp_subdomain_1"/>
</dbReference>
<dbReference type="SUPFAM" id="SSF53187">
    <property type="entry name" value="Zn-dependent exopeptidases"/>
    <property type="match status" value="1"/>
</dbReference>
<dbReference type="Pfam" id="PF07478">
    <property type="entry name" value="Dala_Dala_lig_C"/>
    <property type="match status" value="1"/>
</dbReference>
<dbReference type="SUPFAM" id="SSF52440">
    <property type="entry name" value="PreATP-grasp domain"/>
    <property type="match status" value="1"/>
</dbReference>
<dbReference type="PANTHER" id="PTHR23132">
    <property type="entry name" value="D-ALANINE--D-ALANINE LIGASE"/>
    <property type="match status" value="1"/>
</dbReference>
<dbReference type="Gene3D" id="3.40.630.10">
    <property type="entry name" value="Zn peptidases"/>
    <property type="match status" value="1"/>
</dbReference>
<name>A0A7Y2EBQ0_UNCEI</name>
<keyword evidence="4" id="KW-0067">ATP-binding</keyword>
<evidence type="ECO:0000256" key="3">
    <source>
        <dbReference type="ARBA" id="ARBA00023316"/>
    </source>
</evidence>
<dbReference type="GO" id="GO:0071555">
    <property type="term" value="P:cell wall organization"/>
    <property type="evidence" value="ECO:0007669"/>
    <property type="project" value="UniProtKB-KW"/>
</dbReference>
<dbReference type="GO" id="GO:0046872">
    <property type="term" value="F:metal ion binding"/>
    <property type="evidence" value="ECO:0007669"/>
    <property type="project" value="InterPro"/>
</dbReference>
<dbReference type="InterPro" id="IPR011095">
    <property type="entry name" value="Dala_Dala_lig_C"/>
</dbReference>
<comment type="similarity">
    <text evidence="1">Belongs to the D-alanine--D-alanine ligase family.</text>
</comment>
<evidence type="ECO:0000256" key="4">
    <source>
        <dbReference type="PROSITE-ProRule" id="PRU00409"/>
    </source>
</evidence>
<dbReference type="GO" id="GO:0005524">
    <property type="term" value="F:ATP binding"/>
    <property type="evidence" value="ECO:0007669"/>
    <property type="project" value="UniProtKB-UniRule"/>
</dbReference>
<feature type="domain" description="ATP-grasp" evidence="5">
    <location>
        <begin position="119"/>
        <end position="320"/>
    </location>
</feature>
<dbReference type="Gene3D" id="3.30.1490.20">
    <property type="entry name" value="ATP-grasp fold, A domain"/>
    <property type="match status" value="1"/>
</dbReference>
<keyword evidence="2" id="KW-0436">Ligase</keyword>
<proteinExistence type="inferred from homology"/>
<keyword evidence="4" id="KW-0547">Nucleotide-binding</keyword>
<gene>
    <name evidence="6" type="ORF">HKN21_08965</name>
</gene>
<dbReference type="Proteomes" id="UP000547674">
    <property type="component" value="Unassembled WGS sequence"/>
</dbReference>
<evidence type="ECO:0000313" key="7">
    <source>
        <dbReference type="Proteomes" id="UP000547674"/>
    </source>
</evidence>
<evidence type="ECO:0000259" key="5">
    <source>
        <dbReference type="PROSITE" id="PS50975"/>
    </source>
</evidence>
<dbReference type="PANTHER" id="PTHR23132:SF23">
    <property type="entry name" value="D-ALANINE--D-ALANINE LIGASE B"/>
    <property type="match status" value="1"/>
</dbReference>
<dbReference type="InterPro" id="IPR016185">
    <property type="entry name" value="PreATP-grasp_dom_sf"/>
</dbReference>
<evidence type="ECO:0000256" key="1">
    <source>
        <dbReference type="ARBA" id="ARBA00010871"/>
    </source>
</evidence>
<dbReference type="Gene3D" id="3.30.70.360">
    <property type="match status" value="1"/>
</dbReference>
<evidence type="ECO:0000313" key="6">
    <source>
        <dbReference type="EMBL" id="NNF06879.1"/>
    </source>
</evidence>
<protein>
    <submittedName>
        <fullName evidence="6">ATP-grasp domain-containing protein</fullName>
    </submittedName>
</protein>
<dbReference type="SUPFAM" id="SSF56059">
    <property type="entry name" value="Glutathione synthetase ATP-binding domain-like"/>
    <property type="match status" value="1"/>
</dbReference>
<dbReference type="InterPro" id="IPR011761">
    <property type="entry name" value="ATP-grasp"/>
</dbReference>
<evidence type="ECO:0000256" key="2">
    <source>
        <dbReference type="ARBA" id="ARBA00022598"/>
    </source>
</evidence>
<keyword evidence="3" id="KW-0961">Cell wall biogenesis/degradation</keyword>
<comment type="caution">
    <text evidence="6">The sequence shown here is derived from an EMBL/GenBank/DDBJ whole genome shotgun (WGS) entry which is preliminary data.</text>
</comment>
<organism evidence="6 7">
    <name type="scientific">Eiseniibacteriota bacterium</name>
    <dbReference type="NCBI Taxonomy" id="2212470"/>
    <lineage>
        <taxon>Bacteria</taxon>
        <taxon>Candidatus Eiseniibacteriota</taxon>
    </lineage>
</organism>
<reference evidence="6 7" key="1">
    <citation type="submission" date="2020-03" db="EMBL/GenBank/DDBJ databases">
        <title>Metabolic flexibility allows generalist bacteria to become dominant in a frequently disturbed ecosystem.</title>
        <authorList>
            <person name="Chen Y.-J."/>
            <person name="Leung P.M."/>
            <person name="Bay S.K."/>
            <person name="Hugenholtz P."/>
            <person name="Kessler A.J."/>
            <person name="Shelley G."/>
            <person name="Waite D.W."/>
            <person name="Cook P.L."/>
            <person name="Greening C."/>
        </authorList>
    </citation>
    <scope>NUCLEOTIDE SEQUENCE [LARGE SCALE GENOMIC DNA]</scope>
    <source>
        <strain evidence="6">SS_bin_28</strain>
    </source>
</reference>
<dbReference type="Gene3D" id="3.40.50.20">
    <property type="match status" value="1"/>
</dbReference>
<dbReference type="EMBL" id="JABDJR010000357">
    <property type="protein sequence ID" value="NNF06879.1"/>
    <property type="molecule type" value="Genomic_DNA"/>
</dbReference>
<dbReference type="PROSITE" id="PS50975">
    <property type="entry name" value="ATP_GRASP"/>
    <property type="match status" value="1"/>
</dbReference>
<dbReference type="GO" id="GO:0008716">
    <property type="term" value="F:D-alanine-D-alanine ligase activity"/>
    <property type="evidence" value="ECO:0007669"/>
    <property type="project" value="InterPro"/>
</dbReference>
<sequence>MKIAIVYNRQSKSVINLFGRPNKEIIGLKTIKRLTDSLRQGGHQVVAFEGDKDLVERLGEFMPRVVKGERPGMVFNVSYGIQGEARYTHVPSILEMVGVPYVASGPLAHSLCLDKVVTKMILRQHGLPTPDFAVLNSPNDPVEDLKYPLIVKPKNEAVSFGLKVVNNAEELREGAGVIFDKFHQPVLVEQFIEGREVNVGLLGNNPPEAFPPTELMFGTEGPQIYTYEDKTNKSGRTIRYECPAPLDKAKSEEAKELGIKAFQALGCYDCARVDMRMDKDGNLYILEINSLPSLGEHGSYLIGAQAVGLDFTKFVNRLVEESSARYFGTPEPPDLVGTKRPSSDKVTGYITQRRDEMERQLSRWAGISSRSSDPIGIQEAVSQLEKTMTTLKLKRNDSIGDERSVWLWETAAGYEGGVLLVGHLDTPADRHTPRQRFRRDPEWLYGDGIGTSRAPLVMLDFALRSLRSSRVLNRIPLGVMYYTDEGSDARYSREAIREAAGNAKHVLVLRPGNAGEFTVTKRRGQRVYRFLVEGKSRRPGKIAKSPDPFRWTTLQLEEFAQLTKHKARVSVSTTNIESEKLPMLLPHRIVATILMTYPDAKVADAVEARMRSGIKKSEMSWQLELVSDRPPMAERKRNLSLARQLEKVATDLEIPLHYQSSVWPSVAGLVPSSSAALCGVGPVARDIGTPNEAVERISLVQRTLILAQFLGKDILK</sequence>